<evidence type="ECO:0000313" key="6">
    <source>
        <dbReference type="Ensembl" id="ENSPMAP00000006212.1"/>
    </source>
</evidence>
<keyword evidence="2 5" id="KW-0812">Transmembrane</keyword>
<dbReference type="PANTHER" id="PTHR12952:SF1">
    <property type="entry name" value="TRANSMEMBRANE PROTEIN 244"/>
    <property type="match status" value="1"/>
</dbReference>
<dbReference type="Ensembl" id="ENSPMAT00000006241.1">
    <property type="protein sequence ID" value="ENSPMAP00000006212.1"/>
    <property type="gene ID" value="ENSPMAG00000005641.1"/>
</dbReference>
<feature type="transmembrane region" description="Helical" evidence="5">
    <location>
        <begin position="29"/>
        <end position="53"/>
    </location>
</feature>
<dbReference type="PANTHER" id="PTHR12952">
    <property type="entry name" value="SYS1"/>
    <property type="match status" value="1"/>
</dbReference>
<name>S4RLX6_PETMA</name>
<comment type="subcellular location">
    <subcellularLocation>
        <location evidence="1">Membrane</location>
        <topology evidence="1">Multi-pass membrane protein</topology>
    </subcellularLocation>
</comment>
<accession>S4RLX6</accession>
<feature type="transmembrane region" description="Helical" evidence="5">
    <location>
        <begin position="73"/>
        <end position="96"/>
    </location>
</feature>
<dbReference type="OMA" id="ISCAVMQ"/>
<organism evidence="6">
    <name type="scientific">Petromyzon marinus</name>
    <name type="common">Sea lamprey</name>
    <dbReference type="NCBI Taxonomy" id="7757"/>
    <lineage>
        <taxon>Eukaryota</taxon>
        <taxon>Metazoa</taxon>
        <taxon>Chordata</taxon>
        <taxon>Craniata</taxon>
        <taxon>Vertebrata</taxon>
        <taxon>Cyclostomata</taxon>
        <taxon>Hyperoartia</taxon>
        <taxon>Petromyzontiformes</taxon>
        <taxon>Petromyzontidae</taxon>
        <taxon>Petromyzon</taxon>
    </lineage>
</organism>
<evidence type="ECO:0000256" key="3">
    <source>
        <dbReference type="ARBA" id="ARBA00022989"/>
    </source>
</evidence>
<evidence type="ECO:0000256" key="4">
    <source>
        <dbReference type="ARBA" id="ARBA00023136"/>
    </source>
</evidence>
<dbReference type="HOGENOM" id="CLU_122907_0_0_1"/>
<dbReference type="AlphaFoldDB" id="S4RLX6"/>
<proteinExistence type="predicted"/>
<evidence type="ECO:0000256" key="5">
    <source>
        <dbReference type="SAM" id="Phobius"/>
    </source>
</evidence>
<evidence type="ECO:0000256" key="1">
    <source>
        <dbReference type="ARBA" id="ARBA00004141"/>
    </source>
</evidence>
<sequence>PCTQSVCHSDHHPSVVLLVAVLQTILLKLVTCLLIFYSAFYTVSSLCLGLFRMEKFDGLMPFDFNEPPSLKPSYIAILISTEVTFLLSGLLFAIVVRGWLWDYAVSVTVVHIITTCIVSLSFPLVWHWWAAIGCGLVLMVTSGQLMALIVCRELPAIPIIEDR</sequence>
<protein>
    <submittedName>
        <fullName evidence="6">Transmembrane protein 244</fullName>
    </submittedName>
</protein>
<reference evidence="6" key="1">
    <citation type="submission" date="2025-08" db="UniProtKB">
        <authorList>
            <consortium name="Ensembl"/>
        </authorList>
    </citation>
    <scope>IDENTIFICATION</scope>
</reference>
<dbReference type="STRING" id="7757.ENSPMAP00000006212"/>
<dbReference type="Pfam" id="PF09801">
    <property type="entry name" value="SYS1"/>
    <property type="match status" value="1"/>
</dbReference>
<keyword evidence="3 5" id="KW-1133">Transmembrane helix</keyword>
<dbReference type="GeneTree" id="ENSGT00940000154347"/>
<feature type="transmembrane region" description="Helical" evidence="5">
    <location>
        <begin position="103"/>
        <end position="122"/>
    </location>
</feature>
<reference evidence="6" key="2">
    <citation type="submission" date="2025-09" db="UniProtKB">
        <authorList>
            <consortium name="Ensembl"/>
        </authorList>
    </citation>
    <scope>IDENTIFICATION</scope>
</reference>
<dbReference type="InterPro" id="IPR019185">
    <property type="entry name" value="Integral_membrane_SYS1-rel"/>
</dbReference>
<evidence type="ECO:0000256" key="2">
    <source>
        <dbReference type="ARBA" id="ARBA00022692"/>
    </source>
</evidence>
<dbReference type="GO" id="GO:0016020">
    <property type="term" value="C:membrane"/>
    <property type="evidence" value="ECO:0007669"/>
    <property type="project" value="UniProtKB-SubCell"/>
</dbReference>
<keyword evidence="4 5" id="KW-0472">Membrane</keyword>
<feature type="transmembrane region" description="Helical" evidence="5">
    <location>
        <begin position="128"/>
        <end position="151"/>
    </location>
</feature>